<evidence type="ECO:0000313" key="1">
    <source>
        <dbReference type="EMBL" id="RSL46254.1"/>
    </source>
</evidence>
<comment type="caution">
    <text evidence="1">The sequence shown here is derived from an EMBL/GenBank/DDBJ whole genome shotgun (WGS) entry which is preliminary data.</text>
</comment>
<evidence type="ECO:0000313" key="2">
    <source>
        <dbReference type="Proteomes" id="UP000288168"/>
    </source>
</evidence>
<accession>A0A428NZG7</accession>
<proteinExistence type="predicted"/>
<protein>
    <submittedName>
        <fullName evidence="1">Uncharacterized protein</fullName>
    </submittedName>
</protein>
<name>A0A428NZG7_9HYPO</name>
<dbReference type="AlphaFoldDB" id="A0A428NZG7"/>
<dbReference type="Proteomes" id="UP000288168">
    <property type="component" value="Unassembled WGS sequence"/>
</dbReference>
<reference evidence="1 2" key="1">
    <citation type="submission" date="2017-06" db="EMBL/GenBank/DDBJ databases">
        <title>Comparative genomic analysis of Ambrosia Fusariam Clade fungi.</title>
        <authorList>
            <person name="Stajich J.E."/>
            <person name="Carrillo J."/>
            <person name="Kijimoto T."/>
            <person name="Eskalen A."/>
            <person name="O'Donnell K."/>
            <person name="Kasson M."/>
        </authorList>
    </citation>
    <scope>NUCLEOTIDE SEQUENCE [LARGE SCALE GENOMIC DNA]</scope>
    <source>
        <strain evidence="1 2">NRRL62584</strain>
    </source>
</reference>
<organism evidence="1 2">
    <name type="scientific">Fusarium duplospermum</name>
    <dbReference type="NCBI Taxonomy" id="1325734"/>
    <lineage>
        <taxon>Eukaryota</taxon>
        <taxon>Fungi</taxon>
        <taxon>Dikarya</taxon>
        <taxon>Ascomycota</taxon>
        <taxon>Pezizomycotina</taxon>
        <taxon>Sordariomycetes</taxon>
        <taxon>Hypocreomycetidae</taxon>
        <taxon>Hypocreales</taxon>
        <taxon>Nectriaceae</taxon>
        <taxon>Fusarium</taxon>
        <taxon>Fusarium solani species complex</taxon>
    </lineage>
</organism>
<sequence>MVFNKRQSDGPSTDRRVSGQMLSQVDNMERFNKASPIATYIHYLDVGETLPNEPLRHLAKERIRKQPLNGS</sequence>
<gene>
    <name evidence="1" type="ORF">CEP54_013934</name>
</gene>
<dbReference type="EMBL" id="NKCI01000242">
    <property type="protein sequence ID" value="RSL46254.1"/>
    <property type="molecule type" value="Genomic_DNA"/>
</dbReference>
<keyword evidence="2" id="KW-1185">Reference proteome</keyword>